<gene>
    <name evidence="2" type="ORF">J2Z66_007182</name>
</gene>
<keyword evidence="3" id="KW-1185">Reference proteome</keyword>
<organism evidence="2 3">
    <name type="scientific">Paenibacillus eucommiae</name>
    <dbReference type="NCBI Taxonomy" id="1355755"/>
    <lineage>
        <taxon>Bacteria</taxon>
        <taxon>Bacillati</taxon>
        <taxon>Bacillota</taxon>
        <taxon>Bacilli</taxon>
        <taxon>Bacillales</taxon>
        <taxon>Paenibacillaceae</taxon>
        <taxon>Paenibacillus</taxon>
    </lineage>
</organism>
<name>A0ABS4J6S7_9BACL</name>
<protein>
    <recommendedName>
        <fullName evidence="1">DUF4253 domain-containing protein</fullName>
    </recommendedName>
</protein>
<dbReference type="RefSeq" id="WP_209977332.1">
    <property type="nucleotide sequence ID" value="NZ_JAGGLB010000035.1"/>
</dbReference>
<proteinExistence type="predicted"/>
<sequence length="248" mass="28297">MTDDCKAILDFLNCDYELFENEKSGENILRRFNELTELGKEDGFIPLIVVASDTLAETIEFIFDDFDVENTTEGIAAYRANVIKEAEKLDVGAFLADRLAEYMDMHKDINVLGEFSEVESSGYFYSHMDGNTPHKEIILAKIPTRNPWELAAWIPMGGFNDCPNPKEQMAVFRRWHQKYGAVPGLVTYENWELELTNPPKSEVEAEILAKEQFAFCYDIVMQAGKGGDSIRALASQLKGSTAWYFWWD</sequence>
<dbReference type="EMBL" id="JAGGLB010000035">
    <property type="protein sequence ID" value="MBP1995540.1"/>
    <property type="molecule type" value="Genomic_DNA"/>
</dbReference>
<reference evidence="2 3" key="1">
    <citation type="submission" date="2021-03" db="EMBL/GenBank/DDBJ databases">
        <title>Genomic Encyclopedia of Type Strains, Phase IV (KMG-IV): sequencing the most valuable type-strain genomes for metagenomic binning, comparative biology and taxonomic classification.</title>
        <authorList>
            <person name="Goeker M."/>
        </authorList>
    </citation>
    <scope>NUCLEOTIDE SEQUENCE [LARGE SCALE GENOMIC DNA]</scope>
    <source>
        <strain evidence="2 3">DSM 26048</strain>
    </source>
</reference>
<dbReference type="Pfam" id="PF14062">
    <property type="entry name" value="DUF4253"/>
    <property type="match status" value="1"/>
</dbReference>
<evidence type="ECO:0000313" key="2">
    <source>
        <dbReference type="EMBL" id="MBP1995540.1"/>
    </source>
</evidence>
<dbReference type="InterPro" id="IPR025349">
    <property type="entry name" value="DUF4253"/>
</dbReference>
<accession>A0ABS4J6S7</accession>
<comment type="caution">
    <text evidence="2">The sequence shown here is derived from an EMBL/GenBank/DDBJ whole genome shotgun (WGS) entry which is preliminary data.</text>
</comment>
<evidence type="ECO:0000313" key="3">
    <source>
        <dbReference type="Proteomes" id="UP001519287"/>
    </source>
</evidence>
<dbReference type="Proteomes" id="UP001519287">
    <property type="component" value="Unassembled WGS sequence"/>
</dbReference>
<evidence type="ECO:0000259" key="1">
    <source>
        <dbReference type="Pfam" id="PF14062"/>
    </source>
</evidence>
<feature type="domain" description="DUF4253" evidence="1">
    <location>
        <begin position="139"/>
        <end position="248"/>
    </location>
</feature>